<proteinExistence type="predicted"/>
<accession>A0A118JRV4</accession>
<protein>
    <submittedName>
        <fullName evidence="1">Uncharacterized protein</fullName>
    </submittedName>
</protein>
<dbReference type="EMBL" id="LEKV01006219">
    <property type="protein sequence ID" value="KVH87442.1"/>
    <property type="molecule type" value="Genomic_DNA"/>
</dbReference>
<dbReference type="Gramene" id="KVH87442">
    <property type="protein sequence ID" value="KVH87442"/>
    <property type="gene ID" value="Ccrd_025319"/>
</dbReference>
<evidence type="ECO:0000313" key="1">
    <source>
        <dbReference type="EMBL" id="KVH87442.1"/>
    </source>
</evidence>
<name>A0A118JRV4_CYNCS</name>
<gene>
    <name evidence="1" type="ORF">Ccrd_025319</name>
</gene>
<comment type="caution">
    <text evidence="1">The sequence shown here is derived from an EMBL/GenBank/DDBJ whole genome shotgun (WGS) entry which is preliminary data.</text>
</comment>
<keyword evidence="2" id="KW-1185">Reference proteome</keyword>
<sequence>MALKGRKLEEHRDLGYVSHRRDVIAGGGREIKQLLKEAAQRWRPYSFINEGTLGCGIGHSISPLTISIMAKIGFAELIDLCPIHATDVKLPAGGSFVIANSLTLWCATL</sequence>
<dbReference type="STRING" id="59895.A0A118JRV4"/>
<evidence type="ECO:0000313" key="2">
    <source>
        <dbReference type="Proteomes" id="UP000243975"/>
    </source>
</evidence>
<organism evidence="1 2">
    <name type="scientific">Cynara cardunculus var. scolymus</name>
    <name type="common">Globe artichoke</name>
    <name type="synonym">Cynara scolymus</name>
    <dbReference type="NCBI Taxonomy" id="59895"/>
    <lineage>
        <taxon>Eukaryota</taxon>
        <taxon>Viridiplantae</taxon>
        <taxon>Streptophyta</taxon>
        <taxon>Embryophyta</taxon>
        <taxon>Tracheophyta</taxon>
        <taxon>Spermatophyta</taxon>
        <taxon>Magnoliopsida</taxon>
        <taxon>eudicotyledons</taxon>
        <taxon>Gunneridae</taxon>
        <taxon>Pentapetalae</taxon>
        <taxon>asterids</taxon>
        <taxon>campanulids</taxon>
        <taxon>Asterales</taxon>
        <taxon>Asteraceae</taxon>
        <taxon>Carduoideae</taxon>
        <taxon>Cardueae</taxon>
        <taxon>Carduinae</taxon>
        <taxon>Cynara</taxon>
    </lineage>
</organism>
<dbReference type="Proteomes" id="UP000243975">
    <property type="component" value="Unassembled WGS sequence"/>
</dbReference>
<dbReference type="AlphaFoldDB" id="A0A118JRV4"/>
<reference evidence="1 2" key="1">
    <citation type="journal article" date="2016" name="Sci. Rep.">
        <title>The genome sequence of the outbreeding globe artichoke constructed de novo incorporating a phase-aware low-pass sequencing strategy of F1 progeny.</title>
        <authorList>
            <person name="Scaglione D."/>
            <person name="Reyes-Chin-Wo S."/>
            <person name="Acquadro A."/>
            <person name="Froenicke L."/>
            <person name="Portis E."/>
            <person name="Beitel C."/>
            <person name="Tirone M."/>
            <person name="Mauro R."/>
            <person name="Lo Monaco A."/>
            <person name="Mauromicale G."/>
            <person name="Faccioli P."/>
            <person name="Cattivelli L."/>
            <person name="Rieseberg L."/>
            <person name="Michelmore R."/>
            <person name="Lanteri S."/>
        </authorList>
    </citation>
    <scope>NUCLEOTIDE SEQUENCE [LARGE SCALE GENOMIC DNA]</scope>
    <source>
        <strain evidence="1">2C</strain>
    </source>
</reference>